<dbReference type="PANTHER" id="PTHR37418:SF2">
    <property type="entry name" value="3-KETO-5-AMINOHEXANOATE CLEAVAGE ENZYME"/>
    <property type="match status" value="1"/>
</dbReference>
<reference evidence="5 6" key="1">
    <citation type="submission" date="2016-07" db="EMBL/GenBank/DDBJ databases">
        <title>Draft genome of Scalindua rubra, obtained from a brine-seawater interface in the Red Sea, sheds light on salt adaptation in anammox bacteria.</title>
        <authorList>
            <person name="Speth D.R."/>
            <person name="Lagkouvardos I."/>
            <person name="Wang Y."/>
            <person name="Qian P.-Y."/>
            <person name="Dutilh B.E."/>
            <person name="Jetten M.S."/>
        </authorList>
    </citation>
    <scope>NUCLEOTIDE SEQUENCE [LARGE SCALE GENOMIC DNA]</scope>
    <source>
        <strain evidence="5">BSI-1</strain>
    </source>
</reference>
<evidence type="ECO:0000313" key="6">
    <source>
        <dbReference type="Proteomes" id="UP000094056"/>
    </source>
</evidence>
<dbReference type="InterPro" id="IPR008567">
    <property type="entry name" value="BKACE"/>
</dbReference>
<evidence type="ECO:0000313" key="5">
    <source>
        <dbReference type="EMBL" id="ODS31913.1"/>
    </source>
</evidence>
<organism evidence="5 6">
    <name type="scientific">Candidatus Scalindua rubra</name>
    <dbReference type="NCBI Taxonomy" id="1872076"/>
    <lineage>
        <taxon>Bacteria</taxon>
        <taxon>Pseudomonadati</taxon>
        <taxon>Planctomycetota</taxon>
        <taxon>Candidatus Brocadiia</taxon>
        <taxon>Candidatus Brocadiales</taxon>
        <taxon>Candidatus Scalinduaceae</taxon>
        <taxon>Candidatus Scalindua</taxon>
    </lineage>
</organism>
<dbReference type="EC" id="2.-.-.-" evidence="5"/>
<proteinExistence type="predicted"/>
<evidence type="ECO:0000256" key="3">
    <source>
        <dbReference type="ARBA" id="ARBA00022723"/>
    </source>
</evidence>
<keyword evidence="3" id="KW-0479">Metal-binding</keyword>
<dbReference type="EMBL" id="MAYW01000087">
    <property type="protein sequence ID" value="ODS31913.1"/>
    <property type="molecule type" value="Genomic_DNA"/>
</dbReference>
<name>A0A1E3X8F4_9BACT</name>
<comment type="cofactor">
    <cofactor evidence="1">
        <name>Zn(2+)</name>
        <dbReference type="ChEBI" id="CHEBI:29105"/>
    </cofactor>
</comment>
<evidence type="ECO:0000256" key="1">
    <source>
        <dbReference type="ARBA" id="ARBA00001947"/>
    </source>
</evidence>
<gene>
    <name evidence="5" type="primary">kce</name>
    <name evidence="5" type="ORF">SCARUB_02956</name>
</gene>
<keyword evidence="4" id="KW-0862">Zinc</keyword>
<dbReference type="PATRIC" id="fig|1872076.5.peg.3501"/>
<dbReference type="AlphaFoldDB" id="A0A1E3X8F4"/>
<evidence type="ECO:0000256" key="2">
    <source>
        <dbReference type="ARBA" id="ARBA00022679"/>
    </source>
</evidence>
<dbReference type="GO" id="GO:0046872">
    <property type="term" value="F:metal ion binding"/>
    <property type="evidence" value="ECO:0007669"/>
    <property type="project" value="UniProtKB-KW"/>
</dbReference>
<protein>
    <submittedName>
        <fullName evidence="5">3-keto-5-aminohexanoate cleavage enzyme</fullName>
        <ecNumber evidence="5">2.-.-.-</ecNumber>
    </submittedName>
</protein>
<dbReference type="PANTHER" id="PTHR37418">
    <property type="entry name" value="3-KETO-5-AMINOHEXANOATE CLEAVAGE ENZYME-RELATED"/>
    <property type="match status" value="1"/>
</dbReference>
<sequence>MMYKIVITCAITGAETTRKDNANLPITPEEIGQAACDAYNAGASILHLHVRDKDGLPTQDLKVFKETMEIVRRKCDIVIEVTTGGAVGMTLEERIQPLQLEPEIASLDCGTINFGDDYILNTLPMIRKVAGIMQDYGIRPTLECFDLSHIDTSLVLIKEGLIKAPFHYGLVLNAPGGVRYDTETLGFLIKRLPENSFWTAIGIGGKASLMAIYGAISFGGFIRVGLEDNVYYSKGVLAESNAQLVERAVRVAKEFGCEIAGPDYVRKTFKLKDY</sequence>
<dbReference type="GO" id="GO:0043720">
    <property type="term" value="F:3-keto-5-aminohexanoate cleavage activity"/>
    <property type="evidence" value="ECO:0007669"/>
    <property type="project" value="InterPro"/>
</dbReference>
<dbReference type="Proteomes" id="UP000094056">
    <property type="component" value="Unassembled WGS sequence"/>
</dbReference>
<comment type="caution">
    <text evidence="5">The sequence shown here is derived from an EMBL/GenBank/DDBJ whole genome shotgun (WGS) entry which is preliminary data.</text>
</comment>
<dbReference type="Pfam" id="PF05853">
    <property type="entry name" value="BKACE"/>
    <property type="match status" value="1"/>
</dbReference>
<dbReference type="InterPro" id="IPR013785">
    <property type="entry name" value="Aldolase_TIM"/>
</dbReference>
<evidence type="ECO:0000256" key="4">
    <source>
        <dbReference type="ARBA" id="ARBA00022833"/>
    </source>
</evidence>
<keyword evidence="2 5" id="KW-0808">Transferase</keyword>
<dbReference type="Gene3D" id="3.20.20.70">
    <property type="entry name" value="Aldolase class I"/>
    <property type="match status" value="1"/>
</dbReference>
<accession>A0A1E3X8F4</accession>